<evidence type="ECO:0000313" key="1">
    <source>
        <dbReference type="EMBL" id="WEK29208.1"/>
    </source>
</evidence>
<reference evidence="1" key="1">
    <citation type="submission" date="2023-03" db="EMBL/GenBank/DDBJ databases">
        <title>Andean soil-derived lignocellulolytic bacterial consortium as a source of novel taxa and putative plastic-active enzymes.</title>
        <authorList>
            <person name="Diaz-Garcia L."/>
            <person name="Chuvochina M."/>
            <person name="Feuerriegel G."/>
            <person name="Bunk B."/>
            <person name="Sproer C."/>
            <person name="Streit W.R."/>
            <person name="Rodriguez L.M."/>
            <person name="Overmann J."/>
            <person name="Jimenez D.J."/>
        </authorList>
    </citation>
    <scope>NUCLEOTIDE SEQUENCE</scope>
    <source>
        <strain evidence="1">MAG 876</strain>
    </source>
</reference>
<accession>A0AAJ6BA06</accession>
<sequence length="45" mass="5228">MPIRRLLVAVVLGFRITAIAGFRLEPWHTYVPHEMARATSHPFLR</sequence>
<gene>
    <name evidence="1" type="ORF">P0Y58_20160</name>
</gene>
<dbReference type="Proteomes" id="UP001216329">
    <property type="component" value="Chromosome"/>
</dbReference>
<organism evidence="1 2">
    <name type="scientific">Candidatus Pseudomonas phytovorans</name>
    <dbReference type="NCBI Taxonomy" id="3121377"/>
    <lineage>
        <taxon>Bacteria</taxon>
        <taxon>Pseudomonadati</taxon>
        <taxon>Pseudomonadota</taxon>
        <taxon>Gammaproteobacteria</taxon>
        <taxon>Pseudomonadales</taxon>
        <taxon>Pseudomonadaceae</taxon>
        <taxon>Pseudomonas</taxon>
    </lineage>
</organism>
<dbReference type="EMBL" id="CP119325">
    <property type="protein sequence ID" value="WEK29208.1"/>
    <property type="molecule type" value="Genomic_DNA"/>
</dbReference>
<proteinExistence type="predicted"/>
<dbReference type="AlphaFoldDB" id="A0AAJ6BA06"/>
<name>A0AAJ6BA06_9PSED</name>
<evidence type="ECO:0000313" key="2">
    <source>
        <dbReference type="Proteomes" id="UP001216329"/>
    </source>
</evidence>
<protein>
    <submittedName>
        <fullName evidence="1">Uncharacterized protein</fullName>
    </submittedName>
</protein>